<sequence length="532" mass="57472">MLAASGLLALLRGFADAGGFSFGWFAGYTDPLNSLRIFKSLGFALLLIPLLQQELARARVLADQRLATGVVLGLTVVALAVVWERAAFPGLFDFSEHYRTVALFWEMHVGGAAIDAYLALTSPFVVWALVAARRPLPWAGAAALALVVAYACSTTFSRGVYFAVAGSLVLLGLLLRAQRSGFELRVFLTSAWRRHGLGSWRGRAGLLLVLALAVEVLAVGGGSFMSQRLNSTDRDLTGRLAHWRHGVGLLEGPAQWWLGKGLGRLPANYAEHVPNGEFSGSIKWHEERGPGERPHDFVTISGPATRPDLGGLYALTQRVSAASSGPHWVRLNVRVTHEADLYLELCERHLLFDGRCQAAYIRVSPGATEWQALTLPLQGSTLTAKTRNASRLRLFSLSVGNAGGAVDVDNVHLIGSLGKELLENGSFTQGMAHWFPAAQAYFLPWHLDNLFLEVLVERGLAGLLILAALLVYAVGRLTTGRGRLLPLSPYLAASLCGALLLGAVSSLMDVPRVAFLFFLMAIYAIQATQDLE</sequence>
<reference evidence="2 3" key="1">
    <citation type="submission" date="2019-01" db="EMBL/GenBank/DDBJ databases">
        <title>Genomic insights into a novel species Rhodoferax sp.</title>
        <authorList>
            <person name="Jin L."/>
        </authorList>
    </citation>
    <scope>NUCLEOTIDE SEQUENCE [LARGE SCALE GENOMIC DNA]</scope>
    <source>
        <strain evidence="2 3">CHu59-6-5</strain>
    </source>
</reference>
<dbReference type="AlphaFoldDB" id="A0A515D869"/>
<dbReference type="PANTHER" id="PTHR37422:SF13">
    <property type="entry name" value="LIPOPOLYSACCHARIDE BIOSYNTHESIS PROTEIN PA4999-RELATED"/>
    <property type="match status" value="1"/>
</dbReference>
<accession>A0A515D869</accession>
<dbReference type="PANTHER" id="PTHR37422">
    <property type="entry name" value="TEICHURONIC ACID BIOSYNTHESIS PROTEIN TUAE"/>
    <property type="match status" value="1"/>
</dbReference>
<dbReference type="KEGG" id="rhf:EUB48_04255"/>
<feature type="transmembrane region" description="Helical" evidence="1">
    <location>
        <begin position="159"/>
        <end position="177"/>
    </location>
</feature>
<protein>
    <recommendedName>
        <fullName evidence="4">O-antigen ligase domain-containing protein</fullName>
    </recommendedName>
</protein>
<dbReference type="Gene3D" id="2.60.120.260">
    <property type="entry name" value="Galactose-binding domain-like"/>
    <property type="match status" value="1"/>
</dbReference>
<dbReference type="OrthoDB" id="283584at2"/>
<feature type="transmembrane region" description="Helical" evidence="1">
    <location>
        <begin position="136"/>
        <end position="153"/>
    </location>
</feature>
<keyword evidence="1" id="KW-0472">Membrane</keyword>
<dbReference type="EMBL" id="CP035503">
    <property type="protein sequence ID" value="QDL36598.1"/>
    <property type="molecule type" value="Genomic_DNA"/>
</dbReference>
<dbReference type="InterPro" id="IPR051533">
    <property type="entry name" value="WaaL-like"/>
</dbReference>
<feature type="transmembrane region" description="Helical" evidence="1">
    <location>
        <begin position="459"/>
        <end position="475"/>
    </location>
</feature>
<keyword evidence="3" id="KW-1185">Reference proteome</keyword>
<evidence type="ECO:0008006" key="4">
    <source>
        <dbReference type="Google" id="ProtNLM"/>
    </source>
</evidence>
<feature type="transmembrane region" description="Helical" evidence="1">
    <location>
        <begin position="513"/>
        <end position="531"/>
    </location>
</feature>
<evidence type="ECO:0000313" key="2">
    <source>
        <dbReference type="EMBL" id="QDL36598.1"/>
    </source>
</evidence>
<evidence type="ECO:0000313" key="3">
    <source>
        <dbReference type="Proteomes" id="UP000316798"/>
    </source>
</evidence>
<gene>
    <name evidence="2" type="ORF">EUB48_04255</name>
</gene>
<organism evidence="2 3">
    <name type="scientific">Rhodoferax sediminis</name>
    <dbReference type="NCBI Taxonomy" id="2509614"/>
    <lineage>
        <taxon>Bacteria</taxon>
        <taxon>Pseudomonadati</taxon>
        <taxon>Pseudomonadota</taxon>
        <taxon>Betaproteobacteria</taxon>
        <taxon>Burkholderiales</taxon>
        <taxon>Comamonadaceae</taxon>
        <taxon>Rhodoferax</taxon>
    </lineage>
</organism>
<dbReference type="Proteomes" id="UP000316798">
    <property type="component" value="Chromosome"/>
</dbReference>
<proteinExistence type="predicted"/>
<name>A0A515D869_9BURK</name>
<keyword evidence="1" id="KW-1133">Transmembrane helix</keyword>
<feature type="transmembrane region" description="Helical" evidence="1">
    <location>
        <begin position="204"/>
        <end position="225"/>
    </location>
</feature>
<feature type="transmembrane region" description="Helical" evidence="1">
    <location>
        <begin position="487"/>
        <end position="507"/>
    </location>
</feature>
<feature type="transmembrane region" description="Helical" evidence="1">
    <location>
        <begin position="64"/>
        <end position="83"/>
    </location>
</feature>
<dbReference type="RefSeq" id="WP_142817765.1">
    <property type="nucleotide sequence ID" value="NZ_CP035503.1"/>
</dbReference>
<feature type="transmembrane region" description="Helical" evidence="1">
    <location>
        <begin position="103"/>
        <end position="129"/>
    </location>
</feature>
<keyword evidence="1" id="KW-0812">Transmembrane</keyword>
<evidence type="ECO:0000256" key="1">
    <source>
        <dbReference type="SAM" id="Phobius"/>
    </source>
</evidence>